<comment type="caution">
    <text evidence="4">The sequence shown here is derived from an EMBL/GenBank/DDBJ whole genome shotgun (WGS) entry which is preliminary data.</text>
</comment>
<evidence type="ECO:0000256" key="1">
    <source>
        <dbReference type="PROSITE-ProRule" id="PRU00047"/>
    </source>
</evidence>
<dbReference type="InterPro" id="IPR025558">
    <property type="entry name" value="DUF4283"/>
</dbReference>
<feature type="region of interest" description="Disordered" evidence="2">
    <location>
        <begin position="224"/>
        <end position="251"/>
    </location>
</feature>
<evidence type="ECO:0000256" key="2">
    <source>
        <dbReference type="SAM" id="MobiDB-lite"/>
    </source>
</evidence>
<evidence type="ECO:0000313" key="4">
    <source>
        <dbReference type="EMBL" id="TXG72967.1"/>
    </source>
</evidence>
<protein>
    <recommendedName>
        <fullName evidence="3">CCHC-type domain-containing protein</fullName>
    </recommendedName>
</protein>
<dbReference type="InterPro" id="IPR001878">
    <property type="entry name" value="Znf_CCHC"/>
</dbReference>
<organism evidence="4 5">
    <name type="scientific">Acer yangbiense</name>
    <dbReference type="NCBI Taxonomy" id="1000413"/>
    <lineage>
        <taxon>Eukaryota</taxon>
        <taxon>Viridiplantae</taxon>
        <taxon>Streptophyta</taxon>
        <taxon>Embryophyta</taxon>
        <taxon>Tracheophyta</taxon>
        <taxon>Spermatophyta</taxon>
        <taxon>Magnoliopsida</taxon>
        <taxon>eudicotyledons</taxon>
        <taxon>Gunneridae</taxon>
        <taxon>Pentapetalae</taxon>
        <taxon>rosids</taxon>
        <taxon>malvids</taxon>
        <taxon>Sapindales</taxon>
        <taxon>Sapindaceae</taxon>
        <taxon>Hippocastanoideae</taxon>
        <taxon>Acereae</taxon>
        <taxon>Acer</taxon>
    </lineage>
</organism>
<keyword evidence="5" id="KW-1185">Reference proteome</keyword>
<evidence type="ECO:0000313" key="5">
    <source>
        <dbReference type="Proteomes" id="UP000323000"/>
    </source>
</evidence>
<dbReference type="InterPro" id="IPR025836">
    <property type="entry name" value="Zn_knuckle_CX2CX4HX4C"/>
</dbReference>
<dbReference type="Proteomes" id="UP000323000">
    <property type="component" value="Chromosome 1"/>
</dbReference>
<name>A0A5C7IUF7_9ROSI</name>
<dbReference type="InterPro" id="IPR040256">
    <property type="entry name" value="At4g02000-like"/>
</dbReference>
<dbReference type="OrthoDB" id="1750606at2759"/>
<keyword evidence="1" id="KW-0863">Zinc-finger</keyword>
<dbReference type="GO" id="GO:0003676">
    <property type="term" value="F:nucleic acid binding"/>
    <property type="evidence" value="ECO:0007669"/>
    <property type="project" value="InterPro"/>
</dbReference>
<reference evidence="5" key="1">
    <citation type="journal article" date="2019" name="Gigascience">
        <title>De novo genome assembly of the endangered Acer yangbiense, a plant species with extremely small populations endemic to Yunnan Province, China.</title>
        <authorList>
            <person name="Yang J."/>
            <person name="Wariss H.M."/>
            <person name="Tao L."/>
            <person name="Zhang R."/>
            <person name="Yun Q."/>
            <person name="Hollingsworth P."/>
            <person name="Dao Z."/>
            <person name="Luo G."/>
            <person name="Guo H."/>
            <person name="Ma Y."/>
            <person name="Sun W."/>
        </authorList>
    </citation>
    <scope>NUCLEOTIDE SEQUENCE [LARGE SCALE GENOMIC DNA]</scope>
    <source>
        <strain evidence="5">cv. Malutang</strain>
    </source>
</reference>
<gene>
    <name evidence="4" type="ORF">EZV62_001546</name>
</gene>
<dbReference type="EMBL" id="VAHF01000001">
    <property type="protein sequence ID" value="TXG72967.1"/>
    <property type="molecule type" value="Genomic_DNA"/>
</dbReference>
<dbReference type="PANTHER" id="PTHR31286">
    <property type="entry name" value="GLYCINE-RICH CELL WALL STRUCTURAL PROTEIN 1.8-LIKE"/>
    <property type="match status" value="1"/>
</dbReference>
<dbReference type="GO" id="GO:0008270">
    <property type="term" value="F:zinc ion binding"/>
    <property type="evidence" value="ECO:0007669"/>
    <property type="project" value="UniProtKB-KW"/>
</dbReference>
<dbReference type="PANTHER" id="PTHR31286:SF167">
    <property type="entry name" value="OS09G0268800 PROTEIN"/>
    <property type="match status" value="1"/>
</dbReference>
<feature type="domain" description="CCHC-type" evidence="3">
    <location>
        <begin position="183"/>
        <end position="198"/>
    </location>
</feature>
<dbReference type="Pfam" id="PF14111">
    <property type="entry name" value="DUF4283"/>
    <property type="match status" value="1"/>
</dbReference>
<sequence>MELAKLYPNLSLAEEDGAIHGMSEEVQLDGVEDVDRCLVGKVLSGKKVNREAFKGLIEQIWNPYGNVEVELIGDNIFMFYFINREDRNRVWFRSPWHFGNSLVALEKPEGIGNISNLKFNKADFWIQIHEIPIMCMNQRTAKWMAEQIGEAVELPAESRELKLGKTEEVTVVSLKYERLLEFCFACGRIGHCNKECQDEAARKAVLYGSVNKYGSWLKASITDKSRSRGVVQGNASLSDRSKPQENSQEVE</sequence>
<dbReference type="Pfam" id="PF14392">
    <property type="entry name" value="zf-CCHC_4"/>
    <property type="match status" value="1"/>
</dbReference>
<accession>A0A5C7IUF7</accession>
<dbReference type="PROSITE" id="PS50158">
    <property type="entry name" value="ZF_CCHC"/>
    <property type="match status" value="1"/>
</dbReference>
<dbReference type="AlphaFoldDB" id="A0A5C7IUF7"/>
<keyword evidence="1" id="KW-0479">Metal-binding</keyword>
<feature type="compositionally biased region" description="Polar residues" evidence="2">
    <location>
        <begin position="233"/>
        <end position="251"/>
    </location>
</feature>
<proteinExistence type="predicted"/>
<keyword evidence="1" id="KW-0862">Zinc</keyword>
<evidence type="ECO:0000259" key="3">
    <source>
        <dbReference type="PROSITE" id="PS50158"/>
    </source>
</evidence>